<reference evidence="1" key="2">
    <citation type="journal article" date="2021" name="PeerJ">
        <title>Extensive microbial diversity within the chicken gut microbiome revealed by metagenomics and culture.</title>
        <authorList>
            <person name="Gilroy R."/>
            <person name="Ravi A."/>
            <person name="Getino M."/>
            <person name="Pursley I."/>
            <person name="Horton D.L."/>
            <person name="Alikhan N.F."/>
            <person name="Baker D."/>
            <person name="Gharbi K."/>
            <person name="Hall N."/>
            <person name="Watson M."/>
            <person name="Adriaenssens E.M."/>
            <person name="Foster-Nyarko E."/>
            <person name="Jarju S."/>
            <person name="Secka A."/>
            <person name="Antonio M."/>
            <person name="Oren A."/>
            <person name="Chaudhuri R.R."/>
            <person name="La Ragione R."/>
            <person name="Hildebrand F."/>
            <person name="Pallen M.J."/>
        </authorList>
    </citation>
    <scope>NUCLEOTIDE SEQUENCE</scope>
    <source>
        <strain evidence="1">ChiSjej6B24-2974</strain>
    </source>
</reference>
<accession>A0A9D0ZM23</accession>
<evidence type="ECO:0008006" key="3">
    <source>
        <dbReference type="Google" id="ProtNLM"/>
    </source>
</evidence>
<comment type="caution">
    <text evidence="1">The sequence shown here is derived from an EMBL/GenBank/DDBJ whole genome shotgun (WGS) entry which is preliminary data.</text>
</comment>
<organism evidence="1 2">
    <name type="scientific">Candidatus Pullichristensenella stercorigallinarum</name>
    <dbReference type="NCBI Taxonomy" id="2840909"/>
    <lineage>
        <taxon>Bacteria</taxon>
        <taxon>Bacillati</taxon>
        <taxon>Bacillota</taxon>
        <taxon>Clostridia</taxon>
        <taxon>Candidatus Pullichristensenella</taxon>
    </lineage>
</organism>
<dbReference type="InterPro" id="IPR009660">
    <property type="entry name" value="Phage_A500_Gp15"/>
</dbReference>
<dbReference type="EMBL" id="DVFZ01000072">
    <property type="protein sequence ID" value="HIQ82918.1"/>
    <property type="molecule type" value="Genomic_DNA"/>
</dbReference>
<name>A0A9D0ZM23_9FIRM</name>
<proteinExistence type="predicted"/>
<dbReference type="AlphaFoldDB" id="A0A9D0ZM23"/>
<protein>
    <recommendedName>
        <fullName evidence="3">Bacteriophage Gp15 protein</fullName>
    </recommendedName>
</protein>
<dbReference type="Proteomes" id="UP000824260">
    <property type="component" value="Unassembled WGS sequence"/>
</dbReference>
<dbReference type="Pfam" id="PF06854">
    <property type="entry name" value="Phage_Gp15"/>
    <property type="match status" value="1"/>
</dbReference>
<gene>
    <name evidence="1" type="ORF">IAA52_07415</name>
</gene>
<evidence type="ECO:0000313" key="1">
    <source>
        <dbReference type="EMBL" id="HIQ82918.1"/>
    </source>
</evidence>
<evidence type="ECO:0000313" key="2">
    <source>
        <dbReference type="Proteomes" id="UP000824260"/>
    </source>
</evidence>
<reference evidence="1" key="1">
    <citation type="submission" date="2020-10" db="EMBL/GenBank/DDBJ databases">
        <authorList>
            <person name="Gilroy R."/>
        </authorList>
    </citation>
    <scope>NUCLEOTIDE SEQUENCE</scope>
    <source>
        <strain evidence="1">ChiSjej6B24-2974</strain>
    </source>
</reference>
<sequence>MFRPNYAQDAPPQSIRVGGADYAVNVDFRVWIDILDRARELYASVGTLEEARHNARVLADLQKMAFGGVLAESPAAVLRAMMAFARGYPTMVGEDVGADEDGEELLSFDYDINDLVLAIRAQSGVDLSYRRREPYHWWEFLLQVRALCGDHRILRVMETRALKGDSREARLAKRRVRLPHKPTAGERRTLAALRAAAGEKEETYAH</sequence>